<dbReference type="InterPro" id="IPR001926">
    <property type="entry name" value="TrpB-like_PALP"/>
</dbReference>
<name>A0A327JFD5_9HYPH</name>
<dbReference type="CDD" id="cd01562">
    <property type="entry name" value="Thr-dehyd"/>
    <property type="match status" value="1"/>
</dbReference>
<dbReference type="EMBL" id="NPEV01000080">
    <property type="protein sequence ID" value="RAI24289.1"/>
    <property type="molecule type" value="Genomic_DNA"/>
</dbReference>
<keyword evidence="6" id="KW-1185">Reference proteome</keyword>
<evidence type="ECO:0000259" key="4">
    <source>
        <dbReference type="Pfam" id="PF00291"/>
    </source>
</evidence>
<evidence type="ECO:0000256" key="3">
    <source>
        <dbReference type="ARBA" id="ARBA00023239"/>
    </source>
</evidence>
<gene>
    <name evidence="5" type="ORF">CH339_22440</name>
</gene>
<comment type="cofactor">
    <cofactor evidence="1">
        <name>pyridoxal 5'-phosphate</name>
        <dbReference type="ChEBI" id="CHEBI:597326"/>
    </cofactor>
</comment>
<dbReference type="Pfam" id="PF00291">
    <property type="entry name" value="PALP"/>
    <property type="match status" value="1"/>
</dbReference>
<dbReference type="Gene3D" id="3.40.50.1100">
    <property type="match status" value="2"/>
</dbReference>
<keyword evidence="2" id="KW-0663">Pyridoxal phosphate</keyword>
<dbReference type="GO" id="GO:0006567">
    <property type="term" value="P:L-threonine catabolic process"/>
    <property type="evidence" value="ECO:0007669"/>
    <property type="project" value="TreeGrafter"/>
</dbReference>
<feature type="domain" description="Tryptophan synthase beta chain-like PALP" evidence="4">
    <location>
        <begin position="16"/>
        <end position="303"/>
    </location>
</feature>
<evidence type="ECO:0000313" key="6">
    <source>
        <dbReference type="Proteomes" id="UP000249299"/>
    </source>
</evidence>
<proteinExistence type="predicted"/>
<dbReference type="InterPro" id="IPR050147">
    <property type="entry name" value="Ser/Thr_Dehydratase"/>
</dbReference>
<evidence type="ECO:0000256" key="2">
    <source>
        <dbReference type="ARBA" id="ARBA00022898"/>
    </source>
</evidence>
<dbReference type="GO" id="GO:0006565">
    <property type="term" value="P:L-serine catabolic process"/>
    <property type="evidence" value="ECO:0007669"/>
    <property type="project" value="TreeGrafter"/>
</dbReference>
<sequence>MLTQSQLDAARDVVYQAMAPTPAYRWPLLAKAAGTTIIVKHENMTPIGAFKVRGGLVYVDRLKRERPHVKGIVSATRGNHGQSLAYASGRAGVACTIVVPEGNSKEKNAAMRAFGADVVEHGADFDAAIPKAAELAESLGYEMVPSFAPDLVAGVATYSHELLTAAPDLDVVFVPIGLGSGICGMIQARNLLGHKAEIVGVVSDKADAYAQSFEAGERRTTDTANTFADGVAVRTPSPEAFAIIKEGVARVARVSDDEVADAMRLYFAATHTVAEGAGAVPLAAVMAEKEALKGKTVGVVLSGQNLDSDLYAKVLSGGVPTV</sequence>
<organism evidence="5 6">
    <name type="scientific">Rhodobium orientis</name>
    <dbReference type="NCBI Taxonomy" id="34017"/>
    <lineage>
        <taxon>Bacteria</taxon>
        <taxon>Pseudomonadati</taxon>
        <taxon>Pseudomonadota</taxon>
        <taxon>Alphaproteobacteria</taxon>
        <taxon>Hyphomicrobiales</taxon>
        <taxon>Rhodobiaceae</taxon>
        <taxon>Rhodobium</taxon>
    </lineage>
</organism>
<dbReference type="NCBIfam" id="NF004771">
    <property type="entry name" value="PRK06110.1"/>
    <property type="match status" value="1"/>
</dbReference>
<dbReference type="PANTHER" id="PTHR48078:SF7">
    <property type="entry name" value="BLL6502 PROTEIN"/>
    <property type="match status" value="1"/>
</dbReference>
<dbReference type="OrthoDB" id="9811476at2"/>
<dbReference type="PANTHER" id="PTHR48078">
    <property type="entry name" value="THREONINE DEHYDRATASE, MITOCHONDRIAL-RELATED"/>
    <property type="match status" value="1"/>
</dbReference>
<dbReference type="AlphaFoldDB" id="A0A327JFD5"/>
<evidence type="ECO:0000313" key="5">
    <source>
        <dbReference type="EMBL" id="RAI24289.1"/>
    </source>
</evidence>
<dbReference type="RefSeq" id="WP_111436666.1">
    <property type="nucleotide sequence ID" value="NZ_JACIGG010000013.1"/>
</dbReference>
<dbReference type="Proteomes" id="UP000249299">
    <property type="component" value="Unassembled WGS sequence"/>
</dbReference>
<dbReference type="SUPFAM" id="SSF53686">
    <property type="entry name" value="Tryptophan synthase beta subunit-like PLP-dependent enzymes"/>
    <property type="match status" value="1"/>
</dbReference>
<keyword evidence="3" id="KW-0456">Lyase</keyword>
<evidence type="ECO:0000256" key="1">
    <source>
        <dbReference type="ARBA" id="ARBA00001933"/>
    </source>
</evidence>
<dbReference type="GO" id="GO:0009097">
    <property type="term" value="P:isoleucine biosynthetic process"/>
    <property type="evidence" value="ECO:0007669"/>
    <property type="project" value="TreeGrafter"/>
</dbReference>
<reference evidence="5 6" key="1">
    <citation type="submission" date="2017-07" db="EMBL/GenBank/DDBJ databases">
        <title>Draft Genome Sequences of Select Purple Nonsulfur Bacteria.</title>
        <authorList>
            <person name="Lasarre B."/>
            <person name="Mckinlay J.B."/>
        </authorList>
    </citation>
    <scope>NUCLEOTIDE SEQUENCE [LARGE SCALE GENOMIC DNA]</scope>
    <source>
        <strain evidence="5 6">DSM 11290</strain>
    </source>
</reference>
<dbReference type="GO" id="GO:0004794">
    <property type="term" value="F:threonine deaminase activity"/>
    <property type="evidence" value="ECO:0007669"/>
    <property type="project" value="TreeGrafter"/>
</dbReference>
<protein>
    <recommendedName>
        <fullName evidence="4">Tryptophan synthase beta chain-like PALP domain-containing protein</fullName>
    </recommendedName>
</protein>
<accession>A0A327JFD5</accession>
<comment type="caution">
    <text evidence="5">The sequence shown here is derived from an EMBL/GenBank/DDBJ whole genome shotgun (WGS) entry which is preliminary data.</text>
</comment>
<dbReference type="InterPro" id="IPR036052">
    <property type="entry name" value="TrpB-like_PALP_sf"/>
</dbReference>
<dbReference type="GO" id="GO:0003941">
    <property type="term" value="F:L-serine ammonia-lyase activity"/>
    <property type="evidence" value="ECO:0007669"/>
    <property type="project" value="TreeGrafter"/>
</dbReference>